<feature type="domain" description="Methyl-accepting transducer" evidence="12">
    <location>
        <begin position="358"/>
        <end position="594"/>
    </location>
</feature>
<evidence type="ECO:0000256" key="8">
    <source>
        <dbReference type="ARBA" id="ARBA00023224"/>
    </source>
</evidence>
<sequence>MNSIKNKVVLACILAIFLSGSILIIAGYQSFQAQTWQDLSRETRQTLEGYAYGFGKWFGSKKQSISALSEAIAASDNLSSPHAILAQAKHSAGFLLTYYGTRSGDMYRDDPNLVSPPGFDPRQRSWYQAAQADQRQITTAPFVSSTAKKLVVAIAEPVIRNGEWLGAVGANLALGSLSDDIQSMSVPGNGEAMLVTAEGLILAHQNTQLNLKQVHELDKALSAGGIREAAQRKELVALMLAGKPSRLMAVPVPDTNWSLVFLMDEAALTAPIKRILMEGIGIGLVILVLVAVVASVFLTWLLRELKQVSSALEDIAKGQGDLTVRVNSRSQDEIGQLAQHFNLFVGRLHQMVTGLREITHELNRQSTRVSDASEVRTQSIQNQQQDITQVATALSQMAIATQDIASNAEQTAETVQQLVELSQTSQQEMQQNQKAIHGLAQEMQQSATLIGELELQGQRIGSIISTISDIAEQTNLLALNAAIEAARAGEQGRGFAVVADEVRVLSQRTHTSTAEIQTMIHTLQQVTQQAVTAMSSSHERAGACVTEADIVSKRLEAMSDAVEQINHKAIQIAAGAEEQSTVTDDIRKNAMTVNAVAESLAEESVKSTEQSVQLKILSSRIEQAVGQFKL</sequence>
<evidence type="ECO:0008006" key="16">
    <source>
        <dbReference type="Google" id="ProtNLM"/>
    </source>
</evidence>
<evidence type="ECO:0000313" key="14">
    <source>
        <dbReference type="EMBL" id="KKC98346.1"/>
    </source>
</evidence>
<dbReference type="STRING" id="265726.KY46_18830"/>
<organism evidence="14 15">
    <name type="scientific">Photobacterium halotolerans</name>
    <dbReference type="NCBI Taxonomy" id="265726"/>
    <lineage>
        <taxon>Bacteria</taxon>
        <taxon>Pseudomonadati</taxon>
        <taxon>Pseudomonadota</taxon>
        <taxon>Gammaproteobacteria</taxon>
        <taxon>Vibrionales</taxon>
        <taxon>Vibrionaceae</taxon>
        <taxon>Photobacterium</taxon>
    </lineage>
</organism>
<dbReference type="PROSITE" id="PS50885">
    <property type="entry name" value="HAMP"/>
    <property type="match status" value="1"/>
</dbReference>
<proteinExistence type="inferred from homology"/>
<evidence type="ECO:0000256" key="3">
    <source>
        <dbReference type="ARBA" id="ARBA00022475"/>
    </source>
</evidence>
<dbReference type="SUPFAM" id="SSF103190">
    <property type="entry name" value="Sensory domain-like"/>
    <property type="match status" value="1"/>
</dbReference>
<evidence type="ECO:0000256" key="5">
    <source>
        <dbReference type="ARBA" id="ARBA00022692"/>
    </source>
</evidence>
<dbReference type="GO" id="GO:0007165">
    <property type="term" value="P:signal transduction"/>
    <property type="evidence" value="ECO:0007669"/>
    <property type="project" value="UniProtKB-KW"/>
</dbReference>
<dbReference type="CDD" id="cd12912">
    <property type="entry name" value="PDC2_MCP_like"/>
    <property type="match status" value="1"/>
</dbReference>
<dbReference type="AlphaFoldDB" id="A0A0F5V991"/>
<keyword evidence="3" id="KW-1003">Cell membrane</keyword>
<dbReference type="FunFam" id="1.10.287.950:FF:000001">
    <property type="entry name" value="Methyl-accepting chemotaxis sensory transducer"/>
    <property type="match status" value="1"/>
</dbReference>
<keyword evidence="7 11" id="KW-0472">Membrane</keyword>
<comment type="caution">
    <text evidence="14">The sequence shown here is derived from an EMBL/GenBank/DDBJ whole genome shotgun (WGS) entry which is preliminary data.</text>
</comment>
<dbReference type="SMART" id="SM00304">
    <property type="entry name" value="HAMP"/>
    <property type="match status" value="1"/>
</dbReference>
<comment type="subcellular location">
    <subcellularLocation>
        <location evidence="1">Cell inner membrane</location>
    </subcellularLocation>
    <subcellularLocation>
        <location evidence="2">Cell membrane</location>
        <topology evidence="2">Multi-pass membrane protein</topology>
    </subcellularLocation>
</comment>
<dbReference type="SUPFAM" id="SSF58104">
    <property type="entry name" value="Methyl-accepting chemotaxis protein (MCP) signaling domain"/>
    <property type="match status" value="1"/>
</dbReference>
<dbReference type="InterPro" id="IPR029151">
    <property type="entry name" value="Sensor-like_sf"/>
</dbReference>
<evidence type="ECO:0000256" key="1">
    <source>
        <dbReference type="ARBA" id="ARBA00004533"/>
    </source>
</evidence>
<evidence type="ECO:0000256" key="10">
    <source>
        <dbReference type="PROSITE-ProRule" id="PRU00284"/>
    </source>
</evidence>
<keyword evidence="4" id="KW-0145">Chemotaxis</keyword>
<accession>A0A0F5V991</accession>
<evidence type="ECO:0000256" key="9">
    <source>
        <dbReference type="ARBA" id="ARBA00029447"/>
    </source>
</evidence>
<evidence type="ECO:0000259" key="13">
    <source>
        <dbReference type="PROSITE" id="PS50885"/>
    </source>
</evidence>
<dbReference type="Pfam" id="PF00015">
    <property type="entry name" value="MCPsignal"/>
    <property type="match status" value="1"/>
</dbReference>
<dbReference type="RefSeq" id="WP_046222153.1">
    <property type="nucleotide sequence ID" value="NZ_JWYV01000021.1"/>
</dbReference>
<dbReference type="Pfam" id="PF02743">
    <property type="entry name" value="dCache_1"/>
    <property type="match status" value="1"/>
</dbReference>
<evidence type="ECO:0000259" key="12">
    <source>
        <dbReference type="PROSITE" id="PS50111"/>
    </source>
</evidence>
<gene>
    <name evidence="14" type="ORF">KY46_18830</name>
</gene>
<dbReference type="InterPro" id="IPR033479">
    <property type="entry name" value="dCache_1"/>
</dbReference>
<feature type="transmembrane region" description="Helical" evidence="11">
    <location>
        <begin position="280"/>
        <end position="302"/>
    </location>
</feature>
<dbReference type="Pfam" id="PF00672">
    <property type="entry name" value="HAMP"/>
    <property type="match status" value="1"/>
</dbReference>
<protein>
    <recommendedName>
        <fullName evidence="16">Chemotaxis protein</fullName>
    </recommendedName>
</protein>
<evidence type="ECO:0000256" key="6">
    <source>
        <dbReference type="ARBA" id="ARBA00022989"/>
    </source>
</evidence>
<dbReference type="CDD" id="cd11386">
    <property type="entry name" value="MCP_signal"/>
    <property type="match status" value="1"/>
</dbReference>
<keyword evidence="6 11" id="KW-1133">Transmembrane helix</keyword>
<evidence type="ECO:0000256" key="2">
    <source>
        <dbReference type="ARBA" id="ARBA00004651"/>
    </source>
</evidence>
<dbReference type="Gene3D" id="3.30.450.20">
    <property type="entry name" value="PAS domain"/>
    <property type="match status" value="2"/>
</dbReference>
<dbReference type="GO" id="GO:0006935">
    <property type="term" value="P:chemotaxis"/>
    <property type="evidence" value="ECO:0007669"/>
    <property type="project" value="UniProtKB-KW"/>
</dbReference>
<evidence type="ECO:0000313" key="15">
    <source>
        <dbReference type="Proteomes" id="UP000033633"/>
    </source>
</evidence>
<dbReference type="GO" id="GO:0005886">
    <property type="term" value="C:plasma membrane"/>
    <property type="evidence" value="ECO:0007669"/>
    <property type="project" value="UniProtKB-SubCell"/>
</dbReference>
<keyword evidence="8 10" id="KW-0807">Transducer</keyword>
<evidence type="ECO:0000256" key="11">
    <source>
        <dbReference type="SAM" id="Phobius"/>
    </source>
</evidence>
<dbReference type="OrthoDB" id="2489132at2"/>
<comment type="similarity">
    <text evidence="9">Belongs to the methyl-accepting chemotaxis (MCP) protein family.</text>
</comment>
<keyword evidence="5 11" id="KW-0812">Transmembrane</keyword>
<dbReference type="SMART" id="SM00283">
    <property type="entry name" value="MA"/>
    <property type="match status" value="1"/>
</dbReference>
<dbReference type="PATRIC" id="fig|265726.11.peg.2571"/>
<dbReference type="CDD" id="cd06225">
    <property type="entry name" value="HAMP"/>
    <property type="match status" value="1"/>
</dbReference>
<dbReference type="PANTHER" id="PTHR32089">
    <property type="entry name" value="METHYL-ACCEPTING CHEMOTAXIS PROTEIN MCPB"/>
    <property type="match status" value="1"/>
</dbReference>
<dbReference type="InterPro" id="IPR004089">
    <property type="entry name" value="MCPsignal_dom"/>
</dbReference>
<name>A0A0F5V991_9GAMM</name>
<dbReference type="Proteomes" id="UP000033633">
    <property type="component" value="Unassembled WGS sequence"/>
</dbReference>
<dbReference type="PANTHER" id="PTHR32089:SF117">
    <property type="entry name" value="METHYL ACCEPTING SENSORY TRANSDUCER WITH CACHE_1 SMALL MOLECULE BINDING DOMAIN"/>
    <property type="match status" value="1"/>
</dbReference>
<dbReference type="CDD" id="cd12913">
    <property type="entry name" value="PDC1_MCP_like"/>
    <property type="match status" value="1"/>
</dbReference>
<evidence type="ECO:0000256" key="4">
    <source>
        <dbReference type="ARBA" id="ARBA00022500"/>
    </source>
</evidence>
<dbReference type="EMBL" id="JWYV01000021">
    <property type="protein sequence ID" value="KKC98346.1"/>
    <property type="molecule type" value="Genomic_DNA"/>
</dbReference>
<dbReference type="PROSITE" id="PS50111">
    <property type="entry name" value="CHEMOTAXIS_TRANSDUC_2"/>
    <property type="match status" value="1"/>
</dbReference>
<dbReference type="Gene3D" id="1.10.287.950">
    <property type="entry name" value="Methyl-accepting chemotaxis protein"/>
    <property type="match status" value="1"/>
</dbReference>
<keyword evidence="15" id="KW-1185">Reference proteome</keyword>
<reference evidence="14 15" key="1">
    <citation type="submission" date="2014-12" db="EMBL/GenBank/DDBJ databases">
        <title>Mercury Reductase activity and rhizosphere competence traits in the genome of root associated Photobacterium halotolerans MELD1.</title>
        <authorList>
            <person name="Mathew D.C."/>
            <person name="Huang C.-C."/>
        </authorList>
    </citation>
    <scope>NUCLEOTIDE SEQUENCE [LARGE SCALE GENOMIC DNA]</scope>
    <source>
        <strain evidence="14 15">MELD1</strain>
    </source>
</reference>
<feature type="domain" description="HAMP" evidence="13">
    <location>
        <begin position="299"/>
        <end position="353"/>
    </location>
</feature>
<evidence type="ECO:0000256" key="7">
    <source>
        <dbReference type="ARBA" id="ARBA00023136"/>
    </source>
</evidence>
<dbReference type="InterPro" id="IPR003660">
    <property type="entry name" value="HAMP_dom"/>
</dbReference>